<gene>
    <name evidence="3" type="ORF">M0R45_009008</name>
</gene>
<keyword evidence="2" id="KW-0472">Membrane</keyword>
<reference evidence="3 4" key="1">
    <citation type="journal article" date="2023" name="G3 (Bethesda)">
        <title>A chromosome-length genome assembly and annotation of blackberry (Rubus argutus, cv. 'Hillquist').</title>
        <authorList>
            <person name="Bruna T."/>
            <person name="Aryal R."/>
            <person name="Dudchenko O."/>
            <person name="Sargent D.J."/>
            <person name="Mead D."/>
            <person name="Buti M."/>
            <person name="Cavallini A."/>
            <person name="Hytonen T."/>
            <person name="Andres J."/>
            <person name="Pham M."/>
            <person name="Weisz D."/>
            <person name="Mascagni F."/>
            <person name="Usai G."/>
            <person name="Natali L."/>
            <person name="Bassil N."/>
            <person name="Fernandez G.E."/>
            <person name="Lomsadze A."/>
            <person name="Armour M."/>
            <person name="Olukolu B."/>
            <person name="Poorten T."/>
            <person name="Britton C."/>
            <person name="Davik J."/>
            <person name="Ashrafi H."/>
            <person name="Aiden E.L."/>
            <person name="Borodovsky M."/>
            <person name="Worthington M."/>
        </authorList>
    </citation>
    <scope>NUCLEOTIDE SEQUENCE [LARGE SCALE GENOMIC DNA]</scope>
    <source>
        <strain evidence="3">PI 553951</strain>
    </source>
</reference>
<protein>
    <submittedName>
        <fullName evidence="3">Uncharacterized protein</fullName>
    </submittedName>
</protein>
<comment type="caution">
    <text evidence="3">The sequence shown here is derived from an EMBL/GenBank/DDBJ whole genome shotgun (WGS) entry which is preliminary data.</text>
</comment>
<evidence type="ECO:0000256" key="1">
    <source>
        <dbReference type="SAM" id="MobiDB-lite"/>
    </source>
</evidence>
<evidence type="ECO:0000313" key="3">
    <source>
        <dbReference type="EMBL" id="KAK9943398.1"/>
    </source>
</evidence>
<sequence>MLGSTTTWLNGRDRGRKRGAGSRLIRAGLGVGFGLMGAWVFRHGCVMAWIGDGLNRLRCLWARVLGL</sequence>
<keyword evidence="2" id="KW-1133">Transmembrane helix</keyword>
<feature type="region of interest" description="Disordered" evidence="1">
    <location>
        <begin position="1"/>
        <end position="20"/>
    </location>
</feature>
<name>A0AAW1Y3Q4_RUBAR</name>
<organism evidence="3 4">
    <name type="scientific">Rubus argutus</name>
    <name type="common">Southern blackberry</name>
    <dbReference type="NCBI Taxonomy" id="59490"/>
    <lineage>
        <taxon>Eukaryota</taxon>
        <taxon>Viridiplantae</taxon>
        <taxon>Streptophyta</taxon>
        <taxon>Embryophyta</taxon>
        <taxon>Tracheophyta</taxon>
        <taxon>Spermatophyta</taxon>
        <taxon>Magnoliopsida</taxon>
        <taxon>eudicotyledons</taxon>
        <taxon>Gunneridae</taxon>
        <taxon>Pentapetalae</taxon>
        <taxon>rosids</taxon>
        <taxon>fabids</taxon>
        <taxon>Rosales</taxon>
        <taxon>Rosaceae</taxon>
        <taxon>Rosoideae</taxon>
        <taxon>Rosoideae incertae sedis</taxon>
        <taxon>Rubus</taxon>
    </lineage>
</organism>
<dbReference type="AlphaFoldDB" id="A0AAW1Y3Q4"/>
<dbReference type="Proteomes" id="UP001457282">
    <property type="component" value="Unassembled WGS sequence"/>
</dbReference>
<evidence type="ECO:0000256" key="2">
    <source>
        <dbReference type="SAM" id="Phobius"/>
    </source>
</evidence>
<keyword evidence="2" id="KW-0812">Transmembrane</keyword>
<keyword evidence="4" id="KW-1185">Reference proteome</keyword>
<accession>A0AAW1Y3Q4</accession>
<feature type="transmembrane region" description="Helical" evidence="2">
    <location>
        <begin position="24"/>
        <end position="41"/>
    </location>
</feature>
<dbReference type="EMBL" id="JBEDUW010000002">
    <property type="protein sequence ID" value="KAK9943398.1"/>
    <property type="molecule type" value="Genomic_DNA"/>
</dbReference>
<evidence type="ECO:0000313" key="4">
    <source>
        <dbReference type="Proteomes" id="UP001457282"/>
    </source>
</evidence>
<proteinExistence type="predicted"/>